<protein>
    <submittedName>
        <fullName evidence="13">Rhomboid family intramembrane serine protease</fullName>
        <ecNumber evidence="13">3.4.21.105</ecNumber>
    </submittedName>
</protein>
<dbReference type="GeneID" id="72185968"/>
<dbReference type="InterPro" id="IPR035952">
    <property type="entry name" value="Rhomboid-like_sf"/>
</dbReference>
<feature type="region of interest" description="Disordered" evidence="10">
    <location>
        <begin position="287"/>
        <end position="309"/>
    </location>
</feature>
<keyword evidence="13" id="KW-0645">Protease</keyword>
<feature type="transmembrane region" description="Helical" evidence="11">
    <location>
        <begin position="226"/>
        <end position="248"/>
    </location>
</feature>
<evidence type="ECO:0000256" key="9">
    <source>
        <dbReference type="ARBA" id="ARBA00023136"/>
    </source>
</evidence>
<feature type="transmembrane region" description="Helical" evidence="11">
    <location>
        <begin position="254"/>
        <end position="275"/>
    </location>
</feature>
<evidence type="ECO:0000313" key="13">
    <source>
        <dbReference type="EMBL" id="UPV73300.1"/>
    </source>
</evidence>
<dbReference type="EC" id="3.4.21.105" evidence="13"/>
<dbReference type="GO" id="GO:0004252">
    <property type="term" value="F:serine-type endopeptidase activity"/>
    <property type="evidence" value="ECO:0007669"/>
    <property type="project" value="InterPro"/>
</dbReference>
<evidence type="ECO:0000259" key="12">
    <source>
        <dbReference type="PROSITE" id="PS51039"/>
    </source>
</evidence>
<dbReference type="Pfam" id="PF01694">
    <property type="entry name" value="Rhomboid"/>
    <property type="match status" value="1"/>
</dbReference>
<keyword evidence="9 11" id="KW-0472">Membrane</keyword>
<dbReference type="GO" id="GO:0008270">
    <property type="term" value="F:zinc ion binding"/>
    <property type="evidence" value="ECO:0007669"/>
    <property type="project" value="UniProtKB-KW"/>
</dbReference>
<dbReference type="AlphaFoldDB" id="A0A8U0HQS8"/>
<evidence type="ECO:0000256" key="10">
    <source>
        <dbReference type="SAM" id="MobiDB-lite"/>
    </source>
</evidence>
<evidence type="ECO:0000256" key="3">
    <source>
        <dbReference type="ARBA" id="ARBA00022692"/>
    </source>
</evidence>
<evidence type="ECO:0000256" key="5">
    <source>
        <dbReference type="ARBA" id="ARBA00022771"/>
    </source>
</evidence>
<evidence type="ECO:0000256" key="1">
    <source>
        <dbReference type="ARBA" id="ARBA00004141"/>
    </source>
</evidence>
<dbReference type="KEGG" id="halx:M0R89_12175"/>
<evidence type="ECO:0000256" key="11">
    <source>
        <dbReference type="SAM" id="Phobius"/>
    </source>
</evidence>
<dbReference type="Proteomes" id="UP000830729">
    <property type="component" value="Chromosome"/>
</dbReference>
<keyword evidence="4" id="KW-0479">Metal-binding</keyword>
<dbReference type="InterPro" id="IPR000058">
    <property type="entry name" value="Znf_AN1"/>
</dbReference>
<keyword evidence="3 11" id="KW-0812">Transmembrane</keyword>
<dbReference type="PANTHER" id="PTHR43731">
    <property type="entry name" value="RHOMBOID PROTEASE"/>
    <property type="match status" value="1"/>
</dbReference>
<dbReference type="Pfam" id="PF01428">
    <property type="entry name" value="zf-AN1"/>
    <property type="match status" value="1"/>
</dbReference>
<comment type="subcellular location">
    <subcellularLocation>
        <location evidence="1">Membrane</location>
        <topology evidence="1">Multi-pass membrane protein</topology>
    </subcellularLocation>
</comment>
<evidence type="ECO:0000256" key="7">
    <source>
        <dbReference type="ARBA" id="ARBA00022833"/>
    </source>
</evidence>
<keyword evidence="7" id="KW-0862">Zinc</keyword>
<dbReference type="SMART" id="SM00154">
    <property type="entry name" value="ZnF_AN1"/>
    <property type="match status" value="1"/>
</dbReference>
<feature type="domain" description="AN1-type" evidence="12">
    <location>
        <begin position="1"/>
        <end position="44"/>
    </location>
</feature>
<evidence type="ECO:0000256" key="6">
    <source>
        <dbReference type="ARBA" id="ARBA00022801"/>
    </source>
</evidence>
<keyword evidence="6 13" id="KW-0378">Hydrolase</keyword>
<gene>
    <name evidence="13" type="ORF">M0R89_12175</name>
</gene>
<dbReference type="PANTHER" id="PTHR43731:SF14">
    <property type="entry name" value="PRESENILIN-ASSOCIATED RHOMBOID-LIKE PROTEIN, MITOCHONDRIAL"/>
    <property type="match status" value="1"/>
</dbReference>
<keyword evidence="8 11" id="KW-1133">Transmembrane helix</keyword>
<evidence type="ECO:0000256" key="4">
    <source>
        <dbReference type="ARBA" id="ARBA00022723"/>
    </source>
</evidence>
<organism evidence="13 14">
    <name type="scientific">Halorussus limi</name>
    <dbReference type="NCBI Taxonomy" id="2938695"/>
    <lineage>
        <taxon>Archaea</taxon>
        <taxon>Methanobacteriati</taxon>
        <taxon>Methanobacteriota</taxon>
        <taxon>Stenosarchaea group</taxon>
        <taxon>Halobacteria</taxon>
        <taxon>Halobacteriales</taxon>
        <taxon>Haladaptataceae</taxon>
        <taxon>Halorussus</taxon>
    </lineage>
</organism>
<feature type="compositionally biased region" description="Gly residues" evidence="10">
    <location>
        <begin position="292"/>
        <end position="309"/>
    </location>
</feature>
<dbReference type="PROSITE" id="PS51039">
    <property type="entry name" value="ZF_AN1"/>
    <property type="match status" value="1"/>
</dbReference>
<comment type="similarity">
    <text evidence="2">Belongs to the peptidase S54 family.</text>
</comment>
<dbReference type="Gene3D" id="4.10.1110.10">
    <property type="entry name" value="AN1-like Zinc finger"/>
    <property type="match status" value="1"/>
</dbReference>
<feature type="transmembrane region" description="Helical" evidence="11">
    <location>
        <begin position="89"/>
        <end position="112"/>
    </location>
</feature>
<dbReference type="SUPFAM" id="SSF118310">
    <property type="entry name" value="AN1-like Zinc finger"/>
    <property type="match status" value="1"/>
</dbReference>
<evidence type="ECO:0000256" key="8">
    <source>
        <dbReference type="ARBA" id="ARBA00022989"/>
    </source>
</evidence>
<dbReference type="EMBL" id="CP096659">
    <property type="protein sequence ID" value="UPV73300.1"/>
    <property type="molecule type" value="Genomic_DNA"/>
</dbReference>
<evidence type="ECO:0000313" key="14">
    <source>
        <dbReference type="Proteomes" id="UP000830729"/>
    </source>
</evidence>
<dbReference type="InterPro" id="IPR050925">
    <property type="entry name" value="Rhomboid_protease_S54"/>
</dbReference>
<sequence>MAQCDECGEHENMPYKCRRCGGTYCSSHRLPESHDCPGLNQWDDPEGVFDSGFDDSVNDRGGSGGITDRIGVNTGPGGPLGYFRNNMTFVFLGAMWIWFAFQWGIAPFLLGIRPGSITWYNIFTLNSENIFYGYPWITSVFSHGGFGHIALNSIVLYFFGPVVERRIGSKKFAALFLVSGAVAGIAQVVATMFMNPGLLAPVLGASGAIAAILGVLTVLNPNLTIYLYFILPMPLWLATTLFVGYSVFVSATGGIGAGGVAQLAHLAGVAIGLAYGAKLKREGERAPQELQLGGGGGPGRGPGGPGGRF</sequence>
<feature type="transmembrane region" description="Helical" evidence="11">
    <location>
        <begin position="172"/>
        <end position="193"/>
    </location>
</feature>
<dbReference type="Gene3D" id="1.20.1540.10">
    <property type="entry name" value="Rhomboid-like"/>
    <property type="match status" value="1"/>
</dbReference>
<feature type="transmembrane region" description="Helical" evidence="11">
    <location>
        <begin position="199"/>
        <end position="219"/>
    </location>
</feature>
<dbReference type="InterPro" id="IPR022764">
    <property type="entry name" value="Peptidase_S54_rhomboid_dom"/>
</dbReference>
<accession>A0A8U0HQS8</accession>
<dbReference type="RefSeq" id="WP_248649356.1">
    <property type="nucleotide sequence ID" value="NZ_CP096659.1"/>
</dbReference>
<dbReference type="GO" id="GO:0006508">
    <property type="term" value="P:proteolysis"/>
    <property type="evidence" value="ECO:0007669"/>
    <property type="project" value="UniProtKB-KW"/>
</dbReference>
<dbReference type="InterPro" id="IPR035896">
    <property type="entry name" value="AN1-like_Znf"/>
</dbReference>
<proteinExistence type="inferred from homology"/>
<evidence type="ECO:0000256" key="2">
    <source>
        <dbReference type="ARBA" id="ARBA00009045"/>
    </source>
</evidence>
<dbReference type="GO" id="GO:0016020">
    <property type="term" value="C:membrane"/>
    <property type="evidence" value="ECO:0007669"/>
    <property type="project" value="UniProtKB-SubCell"/>
</dbReference>
<feature type="transmembrane region" description="Helical" evidence="11">
    <location>
        <begin position="132"/>
        <end position="160"/>
    </location>
</feature>
<keyword evidence="5" id="KW-0863">Zinc-finger</keyword>
<name>A0A8U0HQS8_9EURY</name>
<reference evidence="13 14" key="1">
    <citation type="submission" date="2022-04" db="EMBL/GenBank/DDBJ databases">
        <title>Diverse halophilic archaea isolated from saline environments.</title>
        <authorList>
            <person name="Cui H.-L."/>
        </authorList>
    </citation>
    <scope>NUCLEOTIDE SEQUENCE [LARGE SCALE GENOMIC DNA]</scope>
    <source>
        <strain evidence="13 14">XZYJT49</strain>
    </source>
</reference>
<keyword evidence="14" id="KW-1185">Reference proteome</keyword>
<dbReference type="SUPFAM" id="SSF144091">
    <property type="entry name" value="Rhomboid-like"/>
    <property type="match status" value="1"/>
</dbReference>